<comment type="caution">
    <text evidence="4">The sequence shown here is derived from an EMBL/GenBank/DDBJ whole genome shotgun (WGS) entry which is preliminary data.</text>
</comment>
<organism evidence="4 5">
    <name type="scientific">Reticulomyxa filosa</name>
    <dbReference type="NCBI Taxonomy" id="46433"/>
    <lineage>
        <taxon>Eukaryota</taxon>
        <taxon>Sar</taxon>
        <taxon>Rhizaria</taxon>
        <taxon>Retaria</taxon>
        <taxon>Foraminifera</taxon>
        <taxon>Monothalamids</taxon>
        <taxon>Reticulomyxidae</taxon>
        <taxon>Reticulomyxa</taxon>
    </lineage>
</organism>
<evidence type="ECO:0000256" key="1">
    <source>
        <dbReference type="PROSITE-ProRule" id="PRU00047"/>
    </source>
</evidence>
<dbReference type="InterPro" id="IPR036875">
    <property type="entry name" value="Znf_CCHC_sf"/>
</dbReference>
<dbReference type="Gene3D" id="4.10.60.10">
    <property type="entry name" value="Zinc finger, CCHC-type"/>
    <property type="match status" value="1"/>
</dbReference>
<evidence type="ECO:0000313" key="5">
    <source>
        <dbReference type="Proteomes" id="UP000023152"/>
    </source>
</evidence>
<dbReference type="PROSITE" id="PS50158">
    <property type="entry name" value="ZF_CCHC"/>
    <property type="match status" value="2"/>
</dbReference>
<dbReference type="OrthoDB" id="427960at2759"/>
<feature type="region of interest" description="Disordered" evidence="2">
    <location>
        <begin position="75"/>
        <end position="102"/>
    </location>
</feature>
<dbReference type="AlphaFoldDB" id="X6MQR8"/>
<proteinExistence type="predicted"/>
<protein>
    <recommendedName>
        <fullName evidence="3">CCHC-type domain-containing protein</fullName>
    </recommendedName>
</protein>
<accession>X6MQR8</accession>
<dbReference type="SUPFAM" id="SSF57756">
    <property type="entry name" value="Retrovirus zinc finger-like domains"/>
    <property type="match status" value="1"/>
</dbReference>
<gene>
    <name evidence="4" type="ORF">RFI_21150</name>
</gene>
<keyword evidence="1" id="KW-0863">Zinc-finger</keyword>
<dbReference type="GO" id="GO:0008270">
    <property type="term" value="F:zinc ion binding"/>
    <property type="evidence" value="ECO:0007669"/>
    <property type="project" value="UniProtKB-KW"/>
</dbReference>
<dbReference type="GO" id="GO:0003676">
    <property type="term" value="F:nucleic acid binding"/>
    <property type="evidence" value="ECO:0007669"/>
    <property type="project" value="InterPro"/>
</dbReference>
<feature type="domain" description="CCHC-type" evidence="3">
    <location>
        <begin position="216"/>
        <end position="232"/>
    </location>
</feature>
<evidence type="ECO:0000259" key="3">
    <source>
        <dbReference type="PROSITE" id="PS50158"/>
    </source>
</evidence>
<dbReference type="EMBL" id="ASPP01018479">
    <property type="protein sequence ID" value="ETO16209.1"/>
    <property type="molecule type" value="Genomic_DNA"/>
</dbReference>
<keyword evidence="1" id="KW-0862">Zinc</keyword>
<evidence type="ECO:0000313" key="4">
    <source>
        <dbReference type="EMBL" id="ETO16209.1"/>
    </source>
</evidence>
<feature type="domain" description="CCHC-type" evidence="3">
    <location>
        <begin position="199"/>
        <end position="214"/>
    </location>
</feature>
<sequence length="239" mass="27413">MNTAFVPTSNGTQDKNQNITIKLAKPKQPQPIKSPTWHYHHLKVTKSDQHYIKPTYRFKPPVVGDYVQSLRHCDSSTSNTVNANQSSNMLDDDKGLNKSENNGTFHRLCPQHIFTTVTRNDRDDEAENKIQNNIDTMGIQDTKNEEQLQSQFNVKSALIENNLPTEQTNEVNKNSERPCQKCLQKGHTENMCNREKWVCYCCGQQGHLRRHCPKSRCFHCNALGHGQNHCPQLNRESAI</sequence>
<name>X6MQR8_RETFI</name>
<keyword evidence="5" id="KW-1185">Reference proteome</keyword>
<reference evidence="4 5" key="1">
    <citation type="journal article" date="2013" name="Curr. Biol.">
        <title>The Genome of the Foraminiferan Reticulomyxa filosa.</title>
        <authorList>
            <person name="Glockner G."/>
            <person name="Hulsmann N."/>
            <person name="Schleicher M."/>
            <person name="Noegel A.A."/>
            <person name="Eichinger L."/>
            <person name="Gallinger C."/>
            <person name="Pawlowski J."/>
            <person name="Sierra R."/>
            <person name="Euteneuer U."/>
            <person name="Pillet L."/>
            <person name="Moustafa A."/>
            <person name="Platzer M."/>
            <person name="Groth M."/>
            <person name="Szafranski K."/>
            <person name="Schliwa M."/>
        </authorList>
    </citation>
    <scope>NUCLEOTIDE SEQUENCE [LARGE SCALE GENOMIC DNA]</scope>
</reference>
<keyword evidence="1" id="KW-0479">Metal-binding</keyword>
<dbReference type="Proteomes" id="UP000023152">
    <property type="component" value="Unassembled WGS sequence"/>
</dbReference>
<dbReference type="SMART" id="SM00343">
    <property type="entry name" value="ZnF_C2HC"/>
    <property type="match status" value="3"/>
</dbReference>
<dbReference type="InterPro" id="IPR001878">
    <property type="entry name" value="Znf_CCHC"/>
</dbReference>
<evidence type="ECO:0000256" key="2">
    <source>
        <dbReference type="SAM" id="MobiDB-lite"/>
    </source>
</evidence>
<feature type="compositionally biased region" description="Polar residues" evidence="2">
    <location>
        <begin position="75"/>
        <end position="89"/>
    </location>
</feature>